<reference evidence="10" key="1">
    <citation type="submission" date="2018-05" db="EMBL/GenBank/DDBJ databases">
        <authorList>
            <person name="Lanie J.A."/>
            <person name="Ng W.-L."/>
            <person name="Kazmierczak K.M."/>
            <person name="Andrzejewski T.M."/>
            <person name="Davidsen T.M."/>
            <person name="Wayne K.J."/>
            <person name="Tettelin H."/>
            <person name="Glass J.I."/>
            <person name="Rusch D."/>
            <person name="Podicherti R."/>
            <person name="Tsui H.-C.T."/>
            <person name="Winkler M.E."/>
        </authorList>
    </citation>
    <scope>NUCLEOTIDE SEQUENCE</scope>
</reference>
<evidence type="ECO:0000256" key="5">
    <source>
        <dbReference type="ARBA" id="ARBA00022679"/>
    </source>
</evidence>
<dbReference type="Gene3D" id="3.20.20.20">
    <property type="entry name" value="Dihydropteroate synthase-like"/>
    <property type="match status" value="1"/>
</dbReference>
<feature type="domain" description="Pterin-binding" evidence="9">
    <location>
        <begin position="21"/>
        <end position="275"/>
    </location>
</feature>
<dbReference type="NCBIfam" id="TIGR01496">
    <property type="entry name" value="DHPS"/>
    <property type="match status" value="1"/>
</dbReference>
<dbReference type="InterPro" id="IPR045031">
    <property type="entry name" value="DHP_synth-like"/>
</dbReference>
<dbReference type="EC" id="2.5.1.15" evidence="4"/>
<evidence type="ECO:0000256" key="7">
    <source>
        <dbReference type="ARBA" id="ARBA00022842"/>
    </source>
</evidence>
<comment type="cofactor">
    <cofactor evidence="2">
        <name>Mg(2+)</name>
        <dbReference type="ChEBI" id="CHEBI:18420"/>
    </cofactor>
</comment>
<dbReference type="CDD" id="cd00739">
    <property type="entry name" value="DHPS"/>
    <property type="match status" value="1"/>
</dbReference>
<keyword evidence="6" id="KW-0479">Metal-binding</keyword>
<evidence type="ECO:0000256" key="4">
    <source>
        <dbReference type="ARBA" id="ARBA00012458"/>
    </source>
</evidence>
<keyword evidence="8" id="KW-0289">Folate biosynthesis</keyword>
<dbReference type="PANTHER" id="PTHR20941:SF1">
    <property type="entry name" value="FOLIC ACID SYNTHESIS PROTEIN FOL1"/>
    <property type="match status" value="1"/>
</dbReference>
<name>A0A381S352_9ZZZZ</name>
<proteinExistence type="predicted"/>
<organism evidence="10">
    <name type="scientific">marine metagenome</name>
    <dbReference type="NCBI Taxonomy" id="408172"/>
    <lineage>
        <taxon>unclassified sequences</taxon>
        <taxon>metagenomes</taxon>
        <taxon>ecological metagenomes</taxon>
    </lineage>
</organism>
<dbReference type="GO" id="GO:0046872">
    <property type="term" value="F:metal ion binding"/>
    <property type="evidence" value="ECO:0007669"/>
    <property type="project" value="UniProtKB-KW"/>
</dbReference>
<dbReference type="PROSITE" id="PS00792">
    <property type="entry name" value="DHPS_1"/>
    <property type="match status" value="1"/>
</dbReference>
<dbReference type="FunFam" id="3.20.20.20:FF:000006">
    <property type="entry name" value="Dihydropteroate synthase"/>
    <property type="match status" value="1"/>
</dbReference>
<protein>
    <recommendedName>
        <fullName evidence="4">dihydropteroate synthase</fullName>
        <ecNumber evidence="4">2.5.1.15</ecNumber>
    </recommendedName>
</protein>
<keyword evidence="7" id="KW-0460">Magnesium</keyword>
<dbReference type="PROSITE" id="PS50972">
    <property type="entry name" value="PTERIN_BINDING"/>
    <property type="match status" value="1"/>
</dbReference>
<evidence type="ECO:0000313" key="10">
    <source>
        <dbReference type="EMBL" id="SUZ98502.1"/>
    </source>
</evidence>
<gene>
    <name evidence="10" type="ORF">METZ01_LOCUS51356</name>
</gene>
<dbReference type="AlphaFoldDB" id="A0A381S352"/>
<keyword evidence="5" id="KW-0808">Transferase</keyword>
<dbReference type="InterPro" id="IPR006390">
    <property type="entry name" value="DHP_synth_dom"/>
</dbReference>
<dbReference type="PROSITE" id="PS00793">
    <property type="entry name" value="DHPS_2"/>
    <property type="match status" value="1"/>
</dbReference>
<dbReference type="GO" id="GO:0046654">
    <property type="term" value="P:tetrahydrofolate biosynthetic process"/>
    <property type="evidence" value="ECO:0007669"/>
    <property type="project" value="TreeGrafter"/>
</dbReference>
<dbReference type="InterPro" id="IPR000489">
    <property type="entry name" value="Pterin-binding_dom"/>
</dbReference>
<accession>A0A381S352</accession>
<evidence type="ECO:0000256" key="3">
    <source>
        <dbReference type="ARBA" id="ARBA00004763"/>
    </source>
</evidence>
<evidence type="ECO:0000256" key="2">
    <source>
        <dbReference type="ARBA" id="ARBA00001946"/>
    </source>
</evidence>
<dbReference type="InterPro" id="IPR011005">
    <property type="entry name" value="Dihydropteroate_synth-like_sf"/>
</dbReference>
<evidence type="ECO:0000256" key="1">
    <source>
        <dbReference type="ARBA" id="ARBA00000012"/>
    </source>
</evidence>
<evidence type="ECO:0000256" key="6">
    <source>
        <dbReference type="ARBA" id="ARBA00022723"/>
    </source>
</evidence>
<dbReference type="Pfam" id="PF00809">
    <property type="entry name" value="Pterin_bind"/>
    <property type="match status" value="1"/>
</dbReference>
<dbReference type="SUPFAM" id="SSF51717">
    <property type="entry name" value="Dihydropteroate synthetase-like"/>
    <property type="match status" value="1"/>
</dbReference>
<evidence type="ECO:0000256" key="8">
    <source>
        <dbReference type="ARBA" id="ARBA00022909"/>
    </source>
</evidence>
<dbReference type="EMBL" id="UINC01002610">
    <property type="protein sequence ID" value="SUZ98502.1"/>
    <property type="molecule type" value="Genomic_DNA"/>
</dbReference>
<sequence length="284" mass="31184">MNQSITPNSFQNWCQDPDRETLVMGIVNVTPDSFSDGGQFYHPEKAILHAIQLIKDGADIIDIGGESSRPGANHVLLQEELERTIPVIQKIRQTSPDTLISIDTYKSEVAIQAIEAGANMINDISGLTMDKTMPNIAADLGVPIVIMHMQGTPANMQVNPHYEDLILDITSFFSDQIKLANTAGIKMERIILDPGIGFGKTIDHNFQLIQNLNEFCKLGYPILIGPSRKSFIGTTLDLPPEDRLEGTSAVVTAGIMNGARIVRVHDVKEIKRVVTITEKIRTAA</sequence>
<dbReference type="PANTHER" id="PTHR20941">
    <property type="entry name" value="FOLATE SYNTHESIS PROTEINS"/>
    <property type="match status" value="1"/>
</dbReference>
<dbReference type="GO" id="GO:0005829">
    <property type="term" value="C:cytosol"/>
    <property type="evidence" value="ECO:0007669"/>
    <property type="project" value="TreeGrafter"/>
</dbReference>
<evidence type="ECO:0000259" key="9">
    <source>
        <dbReference type="PROSITE" id="PS50972"/>
    </source>
</evidence>
<comment type="pathway">
    <text evidence="3">Cofactor biosynthesis; tetrahydrofolate biosynthesis; 7,8-dihydrofolate from 2-amino-4-hydroxy-6-hydroxymethyl-7,8-dihydropteridine diphosphate and 4-aminobenzoate: step 1/2.</text>
</comment>
<comment type="catalytic activity">
    <reaction evidence="1">
        <text>(7,8-dihydropterin-6-yl)methyl diphosphate + 4-aminobenzoate = 7,8-dihydropteroate + diphosphate</text>
        <dbReference type="Rhea" id="RHEA:19949"/>
        <dbReference type="ChEBI" id="CHEBI:17836"/>
        <dbReference type="ChEBI" id="CHEBI:17839"/>
        <dbReference type="ChEBI" id="CHEBI:33019"/>
        <dbReference type="ChEBI" id="CHEBI:72950"/>
        <dbReference type="EC" id="2.5.1.15"/>
    </reaction>
</comment>
<dbReference type="GO" id="GO:0046656">
    <property type="term" value="P:folic acid biosynthetic process"/>
    <property type="evidence" value="ECO:0007669"/>
    <property type="project" value="UniProtKB-KW"/>
</dbReference>
<dbReference type="GO" id="GO:0004156">
    <property type="term" value="F:dihydropteroate synthase activity"/>
    <property type="evidence" value="ECO:0007669"/>
    <property type="project" value="UniProtKB-EC"/>
</dbReference>